<dbReference type="AlphaFoldDB" id="A0A5J4FYG6"/>
<comment type="caution">
    <text evidence="8">The sequence shown here is derived from an EMBL/GenBank/DDBJ whole genome shotgun (WGS) entry which is preliminary data.</text>
</comment>
<dbReference type="InterPro" id="IPR011701">
    <property type="entry name" value="MFS"/>
</dbReference>
<dbReference type="RefSeq" id="WP_151894342.1">
    <property type="nucleotide sequence ID" value="NZ_BKCF01000003.1"/>
</dbReference>
<sequence length="402" mass="43944">MQKPTNPTSQTEFIALMAALMAAVALAIDAVLPALDAIGVAINTTQVADNQFIILAIFMGLGIGPLLFGALSDALGRRPLVLVGFFIFIGASFICVFAQSLEVMIIGRVLQGVGLSAPRTMAIAIIRDKYSGDYMARIMSFVTVVFLLVPVIAPALGKFVMDAYNWQMIFYAQLFFCVIVGVWFYMRQPETLIEAHRKKFSFKEIAKGFPEVLKTKSSMAYTLIWGFVTGSFMVYLSASQQIFRDHYNLEEEFPFIFAGLAITIGASTFLNGTLVLKFGMRRLVTFALFSFFGVSTLYILLFSSGVNPPVEVLVGFFAIQFFSIGFLFGNLRSLAMQPLGHIAGIGAAITGFIATFMAIPMSAFIGRFLATSSLPLFIGFAVCSGISLIILFGTKRFLTSEM</sequence>
<dbReference type="InterPro" id="IPR020846">
    <property type="entry name" value="MFS_dom"/>
</dbReference>
<dbReference type="SUPFAM" id="SSF103473">
    <property type="entry name" value="MFS general substrate transporter"/>
    <property type="match status" value="1"/>
</dbReference>
<name>A0A5J4FYG6_9FLAO</name>
<dbReference type="Proteomes" id="UP000326994">
    <property type="component" value="Unassembled WGS sequence"/>
</dbReference>
<dbReference type="EMBL" id="BKCF01000003">
    <property type="protein sequence ID" value="GEQ86418.1"/>
    <property type="molecule type" value="Genomic_DNA"/>
</dbReference>
<dbReference type="GO" id="GO:0005886">
    <property type="term" value="C:plasma membrane"/>
    <property type="evidence" value="ECO:0007669"/>
    <property type="project" value="TreeGrafter"/>
</dbReference>
<keyword evidence="2" id="KW-0813">Transport</keyword>
<gene>
    <name evidence="8" type="ORF">ULMS_19260</name>
</gene>
<feature type="transmembrane region" description="Helical" evidence="6">
    <location>
        <begin position="52"/>
        <end position="71"/>
    </location>
</feature>
<organism evidence="8 9">
    <name type="scientific">Patiriisocius marinistellae</name>
    <dbReference type="NCBI Taxonomy" id="2494560"/>
    <lineage>
        <taxon>Bacteria</taxon>
        <taxon>Pseudomonadati</taxon>
        <taxon>Bacteroidota</taxon>
        <taxon>Flavobacteriia</taxon>
        <taxon>Flavobacteriales</taxon>
        <taxon>Flavobacteriaceae</taxon>
        <taxon>Patiriisocius</taxon>
    </lineage>
</organism>
<keyword evidence="5 6" id="KW-0472">Membrane</keyword>
<dbReference type="PANTHER" id="PTHR23502">
    <property type="entry name" value="MAJOR FACILITATOR SUPERFAMILY"/>
    <property type="match status" value="1"/>
</dbReference>
<feature type="transmembrane region" description="Helical" evidence="6">
    <location>
        <begin position="12"/>
        <end position="32"/>
    </location>
</feature>
<dbReference type="PANTHER" id="PTHR23502:SF132">
    <property type="entry name" value="POLYAMINE TRANSPORTER 2-RELATED"/>
    <property type="match status" value="1"/>
</dbReference>
<dbReference type="PROSITE" id="PS50850">
    <property type="entry name" value="MFS"/>
    <property type="match status" value="1"/>
</dbReference>
<evidence type="ECO:0000313" key="9">
    <source>
        <dbReference type="Proteomes" id="UP000326994"/>
    </source>
</evidence>
<protein>
    <submittedName>
        <fullName evidence="8">Bcr/CflA family drug resistance efflux transporter</fullName>
    </submittedName>
</protein>
<keyword evidence="9" id="KW-1185">Reference proteome</keyword>
<feature type="transmembrane region" description="Helical" evidence="6">
    <location>
        <begin position="138"/>
        <end position="156"/>
    </location>
</feature>
<comment type="subcellular location">
    <subcellularLocation>
        <location evidence="1">Membrane</location>
        <topology evidence="1">Multi-pass membrane protein</topology>
    </subcellularLocation>
</comment>
<evidence type="ECO:0000256" key="5">
    <source>
        <dbReference type="ARBA" id="ARBA00023136"/>
    </source>
</evidence>
<accession>A0A5J4FYG6</accession>
<evidence type="ECO:0000256" key="3">
    <source>
        <dbReference type="ARBA" id="ARBA00022692"/>
    </source>
</evidence>
<dbReference type="OrthoDB" id="9800416at2"/>
<feature type="transmembrane region" description="Helical" evidence="6">
    <location>
        <begin position="80"/>
        <end position="99"/>
    </location>
</feature>
<evidence type="ECO:0000313" key="8">
    <source>
        <dbReference type="EMBL" id="GEQ86418.1"/>
    </source>
</evidence>
<dbReference type="Gene3D" id="1.20.1720.10">
    <property type="entry name" value="Multidrug resistance protein D"/>
    <property type="match status" value="1"/>
</dbReference>
<dbReference type="InterPro" id="IPR036259">
    <property type="entry name" value="MFS_trans_sf"/>
</dbReference>
<reference evidence="8 9" key="1">
    <citation type="submission" date="2019-08" db="EMBL/GenBank/DDBJ databases">
        <title>Ulvibacter marinistellae sp. nov., isolated from a starfish, Patiria pectinifera.</title>
        <authorList>
            <person name="Kawano K."/>
            <person name="Ushijima N."/>
            <person name="Kihara M."/>
            <person name="Itoh H."/>
        </authorList>
    </citation>
    <scope>NUCLEOTIDE SEQUENCE [LARGE SCALE GENOMIC DNA]</scope>
    <source>
        <strain evidence="8 9">KK4</strain>
    </source>
</reference>
<dbReference type="Pfam" id="PF07690">
    <property type="entry name" value="MFS_1"/>
    <property type="match status" value="1"/>
</dbReference>
<keyword evidence="4 6" id="KW-1133">Transmembrane helix</keyword>
<feature type="transmembrane region" description="Helical" evidence="6">
    <location>
        <begin position="168"/>
        <end position="186"/>
    </location>
</feature>
<evidence type="ECO:0000256" key="1">
    <source>
        <dbReference type="ARBA" id="ARBA00004141"/>
    </source>
</evidence>
<evidence type="ECO:0000259" key="7">
    <source>
        <dbReference type="PROSITE" id="PS50850"/>
    </source>
</evidence>
<feature type="transmembrane region" description="Helical" evidence="6">
    <location>
        <begin position="223"/>
        <end position="243"/>
    </location>
</feature>
<evidence type="ECO:0000256" key="4">
    <source>
        <dbReference type="ARBA" id="ARBA00022989"/>
    </source>
</evidence>
<dbReference type="CDD" id="cd17320">
    <property type="entry name" value="MFS_MdfA_MDR_like"/>
    <property type="match status" value="1"/>
</dbReference>
<feature type="transmembrane region" description="Helical" evidence="6">
    <location>
        <begin position="343"/>
        <end position="370"/>
    </location>
</feature>
<evidence type="ECO:0000256" key="6">
    <source>
        <dbReference type="SAM" id="Phobius"/>
    </source>
</evidence>
<feature type="domain" description="Major facilitator superfamily (MFS) profile" evidence="7">
    <location>
        <begin position="11"/>
        <end position="399"/>
    </location>
</feature>
<feature type="transmembrane region" description="Helical" evidence="6">
    <location>
        <begin position="376"/>
        <end position="394"/>
    </location>
</feature>
<dbReference type="GO" id="GO:0022857">
    <property type="term" value="F:transmembrane transporter activity"/>
    <property type="evidence" value="ECO:0007669"/>
    <property type="project" value="InterPro"/>
</dbReference>
<feature type="transmembrane region" description="Helical" evidence="6">
    <location>
        <begin position="312"/>
        <end position="331"/>
    </location>
</feature>
<feature type="transmembrane region" description="Helical" evidence="6">
    <location>
        <begin position="255"/>
        <end position="276"/>
    </location>
</feature>
<proteinExistence type="predicted"/>
<keyword evidence="3 6" id="KW-0812">Transmembrane</keyword>
<evidence type="ECO:0000256" key="2">
    <source>
        <dbReference type="ARBA" id="ARBA00022448"/>
    </source>
</evidence>
<feature type="transmembrane region" description="Helical" evidence="6">
    <location>
        <begin position="283"/>
        <end position="306"/>
    </location>
</feature>
<feature type="transmembrane region" description="Helical" evidence="6">
    <location>
        <begin position="105"/>
        <end position="126"/>
    </location>
</feature>